<reference evidence="5 6" key="1">
    <citation type="journal article" date="2013" name="Curr. Biol.">
        <title>The Genome of the Foraminiferan Reticulomyxa filosa.</title>
        <authorList>
            <person name="Glockner G."/>
            <person name="Hulsmann N."/>
            <person name="Schleicher M."/>
            <person name="Noegel A.A."/>
            <person name="Eichinger L."/>
            <person name="Gallinger C."/>
            <person name="Pawlowski J."/>
            <person name="Sierra R."/>
            <person name="Euteneuer U."/>
            <person name="Pillet L."/>
            <person name="Moustafa A."/>
            <person name="Platzer M."/>
            <person name="Groth M."/>
            <person name="Szafranski K."/>
            <person name="Schliwa M."/>
        </authorList>
    </citation>
    <scope>NUCLEOTIDE SEQUENCE [LARGE SCALE GENOMIC DNA]</scope>
</reference>
<evidence type="ECO:0000256" key="2">
    <source>
        <dbReference type="ARBA" id="ARBA00022737"/>
    </source>
</evidence>
<gene>
    <name evidence="5" type="ORF">RFI_34270</name>
</gene>
<evidence type="ECO:0000313" key="5">
    <source>
        <dbReference type="EMBL" id="ETO03140.1"/>
    </source>
</evidence>
<comment type="caution">
    <text evidence="5">The sequence shown here is derived from an EMBL/GenBank/DDBJ whole genome shotgun (WGS) entry which is preliminary data.</text>
</comment>
<dbReference type="PROSITE" id="PS50082">
    <property type="entry name" value="WD_REPEATS_2"/>
    <property type="match status" value="1"/>
</dbReference>
<dbReference type="EMBL" id="ASPP01034056">
    <property type="protein sequence ID" value="ETO03140.1"/>
    <property type="molecule type" value="Genomic_DNA"/>
</dbReference>
<feature type="coiled-coil region" evidence="4">
    <location>
        <begin position="1"/>
        <end position="105"/>
    </location>
</feature>
<dbReference type="PANTHER" id="PTHR19848:SF8">
    <property type="entry name" value="F-BOX AND WD REPEAT DOMAIN CONTAINING 7"/>
    <property type="match status" value="1"/>
</dbReference>
<feature type="non-terminal residue" evidence="5">
    <location>
        <position position="203"/>
    </location>
</feature>
<protein>
    <submittedName>
        <fullName evidence="5">Peptidase C14, caspase catalytic subunit p20</fullName>
    </submittedName>
</protein>
<evidence type="ECO:0000256" key="3">
    <source>
        <dbReference type="PROSITE-ProRule" id="PRU00221"/>
    </source>
</evidence>
<evidence type="ECO:0000313" key="6">
    <source>
        <dbReference type="Proteomes" id="UP000023152"/>
    </source>
</evidence>
<dbReference type="Gene3D" id="2.130.10.10">
    <property type="entry name" value="YVTN repeat-like/Quinoprotein amine dehydrogenase"/>
    <property type="match status" value="1"/>
</dbReference>
<feature type="non-terminal residue" evidence="5">
    <location>
        <position position="1"/>
    </location>
</feature>
<dbReference type="PROSITE" id="PS00678">
    <property type="entry name" value="WD_REPEATS_1"/>
    <property type="match status" value="1"/>
</dbReference>
<organism evidence="5 6">
    <name type="scientific">Reticulomyxa filosa</name>
    <dbReference type="NCBI Taxonomy" id="46433"/>
    <lineage>
        <taxon>Eukaryota</taxon>
        <taxon>Sar</taxon>
        <taxon>Rhizaria</taxon>
        <taxon>Retaria</taxon>
        <taxon>Foraminifera</taxon>
        <taxon>Monothalamids</taxon>
        <taxon>Reticulomyxidae</taxon>
        <taxon>Reticulomyxa</taxon>
    </lineage>
</organism>
<dbReference type="InterPro" id="IPR036322">
    <property type="entry name" value="WD40_repeat_dom_sf"/>
</dbReference>
<evidence type="ECO:0000256" key="1">
    <source>
        <dbReference type="ARBA" id="ARBA00022574"/>
    </source>
</evidence>
<sequence>KLNLENETIKVELQLKNKKDEQIAHLKQQLEQYQKDNLQLISAQQIIIIIIQQKTTFVDMEKLKKDIESKDNEIQNIKQKIKLKEKQQQTNLEQINENKEEQKQNIIHDNSSLSIINASPTLDFQLLRSFKLLHTFTGHTDCVWSIDYSTFDDCQFICSGSNDKTVRVWDVDNDKQVQSFNGHSNQVCCVKFSLYHYHNHRQN</sequence>
<dbReference type="Pfam" id="PF00400">
    <property type="entry name" value="WD40"/>
    <property type="match status" value="2"/>
</dbReference>
<keyword evidence="4" id="KW-0175">Coiled coil</keyword>
<evidence type="ECO:0000256" key="4">
    <source>
        <dbReference type="SAM" id="Coils"/>
    </source>
</evidence>
<dbReference type="Proteomes" id="UP000023152">
    <property type="component" value="Unassembled WGS sequence"/>
</dbReference>
<dbReference type="SUPFAM" id="SSF50978">
    <property type="entry name" value="WD40 repeat-like"/>
    <property type="match status" value="1"/>
</dbReference>
<keyword evidence="6" id="KW-1185">Reference proteome</keyword>
<feature type="repeat" description="WD" evidence="3">
    <location>
        <begin position="136"/>
        <end position="179"/>
    </location>
</feature>
<dbReference type="InterPro" id="IPR019775">
    <property type="entry name" value="WD40_repeat_CS"/>
</dbReference>
<dbReference type="InterPro" id="IPR001680">
    <property type="entry name" value="WD40_rpt"/>
</dbReference>
<accession>X6LQX0</accession>
<keyword evidence="2" id="KW-0677">Repeat</keyword>
<dbReference type="AlphaFoldDB" id="X6LQX0"/>
<proteinExistence type="predicted"/>
<name>X6LQX0_RETFI</name>
<dbReference type="InterPro" id="IPR015943">
    <property type="entry name" value="WD40/YVTN_repeat-like_dom_sf"/>
</dbReference>
<dbReference type="PROSITE" id="PS50294">
    <property type="entry name" value="WD_REPEATS_REGION"/>
    <property type="match status" value="1"/>
</dbReference>
<dbReference type="SMART" id="SM00320">
    <property type="entry name" value="WD40"/>
    <property type="match status" value="1"/>
</dbReference>
<dbReference type="PANTHER" id="PTHR19848">
    <property type="entry name" value="WD40 REPEAT PROTEIN"/>
    <property type="match status" value="1"/>
</dbReference>
<keyword evidence="1 3" id="KW-0853">WD repeat</keyword>